<protein>
    <submittedName>
        <fullName evidence="2">Uncharacterized protein</fullName>
    </submittedName>
</protein>
<dbReference type="RefSeq" id="XP_004185238.1">
    <property type="nucleotide sequence ID" value="XM_004185190.1"/>
</dbReference>
<dbReference type="EMBL" id="KB207027">
    <property type="protein sequence ID" value="ELP85892.1"/>
    <property type="molecule type" value="Genomic_DNA"/>
</dbReference>
<organism evidence="2 3">
    <name type="scientific">Entamoeba invadens IP1</name>
    <dbReference type="NCBI Taxonomy" id="370355"/>
    <lineage>
        <taxon>Eukaryota</taxon>
        <taxon>Amoebozoa</taxon>
        <taxon>Evosea</taxon>
        <taxon>Archamoebae</taxon>
        <taxon>Mastigamoebida</taxon>
        <taxon>Entamoebidae</taxon>
        <taxon>Entamoeba</taxon>
    </lineage>
</organism>
<reference evidence="2 3" key="1">
    <citation type="submission" date="2012-10" db="EMBL/GenBank/DDBJ databases">
        <authorList>
            <person name="Zafar N."/>
            <person name="Inman J."/>
            <person name="Hall N."/>
            <person name="Lorenzi H."/>
            <person name="Caler E."/>
        </authorList>
    </citation>
    <scope>NUCLEOTIDE SEQUENCE [LARGE SCALE GENOMIC DNA]</scope>
    <source>
        <strain evidence="2 3">IP1</strain>
    </source>
</reference>
<evidence type="ECO:0000313" key="3">
    <source>
        <dbReference type="Proteomes" id="UP000014680"/>
    </source>
</evidence>
<feature type="compositionally biased region" description="Basic residues" evidence="1">
    <location>
        <begin position="145"/>
        <end position="157"/>
    </location>
</feature>
<dbReference type="Proteomes" id="UP000014680">
    <property type="component" value="Unassembled WGS sequence"/>
</dbReference>
<dbReference type="AlphaFoldDB" id="A0A0A1TX94"/>
<name>A0A0A1TX94_ENTIV</name>
<dbReference type="GeneID" id="14884875"/>
<evidence type="ECO:0000313" key="2">
    <source>
        <dbReference type="EMBL" id="ELP85892.1"/>
    </source>
</evidence>
<gene>
    <name evidence="2" type="ORF">EIN_134260</name>
</gene>
<dbReference type="KEGG" id="eiv:EIN_134260"/>
<keyword evidence="3" id="KW-1185">Reference proteome</keyword>
<feature type="region of interest" description="Disordered" evidence="1">
    <location>
        <begin position="205"/>
        <end position="224"/>
    </location>
</feature>
<dbReference type="VEuPathDB" id="AmoebaDB:EIN_134260"/>
<evidence type="ECO:0000256" key="1">
    <source>
        <dbReference type="SAM" id="MobiDB-lite"/>
    </source>
</evidence>
<feature type="region of interest" description="Disordered" evidence="1">
    <location>
        <begin position="85"/>
        <end position="193"/>
    </location>
</feature>
<accession>A0A0A1TX94</accession>
<proteinExistence type="predicted"/>
<feature type="compositionally biased region" description="Basic and acidic residues" evidence="1">
    <location>
        <begin position="109"/>
        <end position="126"/>
    </location>
</feature>
<sequence>MSMLNDKDEKRITESKPKRLNKDNNVYLRSSIMSGLLNDEVYNANKGLRSRIPFSDVVDVGQSYFMDHSDNDMFNTDFLIKKKERANRTSDDSGIEIENDQNSVIQDSIIKKREERKDREDNNNDRTRRRKKVKIHLFGDEETKKAKRLHSAKKLRVKSSMEGSSEKEEEDSEIKAGLHTTKGSAPNVGHKDLTIPNCYSGIVGNVESPRPGLSTKGINEIKHF</sequence>